<dbReference type="AlphaFoldDB" id="A0A7C3UCA7"/>
<organism evidence="2">
    <name type="scientific">Geoglobus ahangari</name>
    <dbReference type="NCBI Taxonomy" id="113653"/>
    <lineage>
        <taxon>Archaea</taxon>
        <taxon>Methanobacteriati</taxon>
        <taxon>Methanobacteriota</taxon>
        <taxon>Archaeoglobi</taxon>
        <taxon>Archaeoglobales</taxon>
        <taxon>Archaeoglobaceae</taxon>
        <taxon>Geoglobus</taxon>
    </lineage>
</organism>
<proteinExistence type="predicted"/>
<dbReference type="InterPro" id="IPR050902">
    <property type="entry name" value="ABC_Transporter_SBP"/>
</dbReference>
<dbReference type="InterPro" id="IPR002491">
    <property type="entry name" value="ABC_transptr_periplasmic_BD"/>
</dbReference>
<dbReference type="Gene3D" id="3.40.50.1980">
    <property type="entry name" value="Nitrogenase molybdenum iron protein domain"/>
    <property type="match status" value="2"/>
</dbReference>
<evidence type="ECO:0000259" key="1">
    <source>
        <dbReference type="PROSITE" id="PS50983"/>
    </source>
</evidence>
<dbReference type="PROSITE" id="PS51257">
    <property type="entry name" value="PROKAR_LIPOPROTEIN"/>
    <property type="match status" value="1"/>
</dbReference>
<reference evidence="2" key="1">
    <citation type="journal article" date="2020" name="mSystems">
        <title>Genome- and Community-Level Interaction Insights into Carbon Utilization and Element Cycling Functions of Hydrothermarchaeota in Hydrothermal Sediment.</title>
        <authorList>
            <person name="Zhou Z."/>
            <person name="Liu Y."/>
            <person name="Xu W."/>
            <person name="Pan J."/>
            <person name="Luo Z.H."/>
            <person name="Li M."/>
        </authorList>
    </citation>
    <scope>NUCLEOTIDE SEQUENCE [LARGE SCALE GENOMIC DNA]</scope>
    <source>
        <strain evidence="2">SpSt-97</strain>
    </source>
</reference>
<dbReference type="EMBL" id="DTPI01000030">
    <property type="protein sequence ID" value="HGE66510.1"/>
    <property type="molecule type" value="Genomic_DNA"/>
</dbReference>
<gene>
    <name evidence="2" type="ORF">ENX77_05260</name>
</gene>
<accession>A0A7C3UCA7</accession>
<dbReference type="Pfam" id="PF01497">
    <property type="entry name" value="Peripla_BP_2"/>
    <property type="match status" value="1"/>
</dbReference>
<sequence length="321" mass="36712">MGGCEMRKGYFAIFLLIASLSCCVQESEKKGIEVVDMAGNTVILNETPKRAVFLSGESWVYALKIKDRVVGFSDLAKKNPIILKIDPDVGKMQSVGEMSRINEEALIALNPDLIVIWDQPPGYKENAKKLEKLGIPIVRLGYVKKYPDDICRQARILGEIFRVQERAEKVCKYIEEKWTELEGKRIKRDVKVLYSFTDSTYIACNASGQPYVTFINLAGGKVISPSCNSTWVKVSKEWIVSENPEVWIISYYAPYSEEDIKSDPVFGEIEAVKKNAVFKESHMPMQFLEPYFLLTVSEYWEWINGEKAVDENELLWQIYLK</sequence>
<dbReference type="GO" id="GO:0071281">
    <property type="term" value="P:cellular response to iron ion"/>
    <property type="evidence" value="ECO:0007669"/>
    <property type="project" value="TreeGrafter"/>
</dbReference>
<dbReference type="PANTHER" id="PTHR30535">
    <property type="entry name" value="VITAMIN B12-BINDING PROTEIN"/>
    <property type="match status" value="1"/>
</dbReference>
<name>A0A7C3UCA7_9EURY</name>
<dbReference type="PROSITE" id="PS50983">
    <property type="entry name" value="FE_B12_PBP"/>
    <property type="match status" value="1"/>
</dbReference>
<comment type="caution">
    <text evidence="2">The sequence shown here is derived from an EMBL/GenBank/DDBJ whole genome shotgun (WGS) entry which is preliminary data.</text>
</comment>
<feature type="domain" description="Fe/B12 periplasmic-binding" evidence="1">
    <location>
        <begin position="48"/>
        <end position="311"/>
    </location>
</feature>
<evidence type="ECO:0000313" key="2">
    <source>
        <dbReference type="EMBL" id="HGE66510.1"/>
    </source>
</evidence>
<dbReference type="PANTHER" id="PTHR30535:SF34">
    <property type="entry name" value="MOLYBDATE-BINDING PROTEIN MOLA"/>
    <property type="match status" value="1"/>
</dbReference>
<protein>
    <submittedName>
        <fullName evidence="2">ABC transporter substrate-binding protein</fullName>
    </submittedName>
</protein>
<dbReference type="SUPFAM" id="SSF53807">
    <property type="entry name" value="Helical backbone' metal receptor"/>
    <property type="match status" value="1"/>
</dbReference>